<dbReference type="Gene3D" id="1.10.10.60">
    <property type="entry name" value="Homeodomain-like"/>
    <property type="match status" value="1"/>
</dbReference>
<keyword evidence="14" id="KW-1185">Reference proteome</keyword>
<accession>A0A484KJX6</accession>
<dbReference type="PROSITE" id="PS00027">
    <property type="entry name" value="HOMEOBOX_1"/>
    <property type="match status" value="1"/>
</dbReference>
<feature type="domain" description="Homeobox" evidence="12">
    <location>
        <begin position="86"/>
        <end position="146"/>
    </location>
</feature>
<dbReference type="Pfam" id="PF02183">
    <property type="entry name" value="HALZ"/>
    <property type="match status" value="1"/>
</dbReference>
<evidence type="ECO:0000256" key="6">
    <source>
        <dbReference type="ARBA" id="ARBA00023163"/>
    </source>
</evidence>
<feature type="DNA-binding region" description="Homeobox" evidence="8">
    <location>
        <begin position="88"/>
        <end position="147"/>
    </location>
</feature>
<dbReference type="SMART" id="SM00340">
    <property type="entry name" value="HALZ"/>
    <property type="match status" value="1"/>
</dbReference>
<evidence type="ECO:0000256" key="2">
    <source>
        <dbReference type="ARBA" id="ARBA00006074"/>
    </source>
</evidence>
<feature type="compositionally biased region" description="Basic residues" evidence="11">
    <location>
        <begin position="32"/>
        <end position="45"/>
    </location>
</feature>
<evidence type="ECO:0000256" key="1">
    <source>
        <dbReference type="ARBA" id="ARBA00004123"/>
    </source>
</evidence>
<dbReference type="PANTHER" id="PTHR45714">
    <property type="entry name" value="HOMEOBOX-LEUCINE ZIPPER PROTEIN HAT14"/>
    <property type="match status" value="1"/>
</dbReference>
<protein>
    <recommendedName>
        <fullName evidence="12">Homeobox domain-containing protein</fullName>
    </recommendedName>
</protein>
<comment type="subcellular location">
    <subcellularLocation>
        <location evidence="1 8 9">Nucleus</location>
    </subcellularLocation>
</comment>
<keyword evidence="4 8" id="KW-0238">DNA-binding</keyword>
<reference evidence="13 14" key="1">
    <citation type="submission" date="2018-04" db="EMBL/GenBank/DDBJ databases">
        <authorList>
            <person name="Vogel A."/>
        </authorList>
    </citation>
    <scope>NUCLEOTIDE SEQUENCE [LARGE SCALE GENOMIC DNA]</scope>
</reference>
<dbReference type="GO" id="GO:0005634">
    <property type="term" value="C:nucleus"/>
    <property type="evidence" value="ECO:0007669"/>
    <property type="project" value="UniProtKB-SubCell"/>
</dbReference>
<organism evidence="13 14">
    <name type="scientific">Cuscuta campestris</name>
    <dbReference type="NCBI Taxonomy" id="132261"/>
    <lineage>
        <taxon>Eukaryota</taxon>
        <taxon>Viridiplantae</taxon>
        <taxon>Streptophyta</taxon>
        <taxon>Embryophyta</taxon>
        <taxon>Tracheophyta</taxon>
        <taxon>Spermatophyta</taxon>
        <taxon>Magnoliopsida</taxon>
        <taxon>eudicotyledons</taxon>
        <taxon>Gunneridae</taxon>
        <taxon>Pentapetalae</taxon>
        <taxon>asterids</taxon>
        <taxon>lamiids</taxon>
        <taxon>Solanales</taxon>
        <taxon>Convolvulaceae</taxon>
        <taxon>Cuscuteae</taxon>
        <taxon>Cuscuta</taxon>
        <taxon>Cuscuta subgen. Grammica</taxon>
        <taxon>Cuscuta sect. Cleistogrammica</taxon>
    </lineage>
</organism>
<dbReference type="InterPro" id="IPR001356">
    <property type="entry name" value="HD"/>
</dbReference>
<dbReference type="InterPro" id="IPR017970">
    <property type="entry name" value="Homeobox_CS"/>
</dbReference>
<dbReference type="InterPro" id="IPR003106">
    <property type="entry name" value="Leu_zip_homeo"/>
</dbReference>
<name>A0A484KJX6_9ASTE</name>
<evidence type="ECO:0000313" key="14">
    <source>
        <dbReference type="Proteomes" id="UP000595140"/>
    </source>
</evidence>
<evidence type="ECO:0000256" key="8">
    <source>
        <dbReference type="PROSITE-ProRule" id="PRU00108"/>
    </source>
</evidence>
<evidence type="ECO:0000256" key="7">
    <source>
        <dbReference type="ARBA" id="ARBA00023242"/>
    </source>
</evidence>
<dbReference type="AlphaFoldDB" id="A0A484KJX6"/>
<dbReference type="EMBL" id="OOIL02000230">
    <property type="protein sequence ID" value="VFQ62286.1"/>
    <property type="molecule type" value="Genomic_DNA"/>
</dbReference>
<comment type="similarity">
    <text evidence="2">Belongs to the HD-ZIP homeobox family. Class II subfamily.</text>
</comment>
<dbReference type="PANTHER" id="PTHR45714:SF81">
    <property type="entry name" value="HOMEOBOX-LEUCINE ZIPPER PROTEIN HAT22-LIKE"/>
    <property type="match status" value="1"/>
</dbReference>
<dbReference type="Pfam" id="PF00046">
    <property type="entry name" value="Homeodomain"/>
    <property type="match status" value="1"/>
</dbReference>
<feature type="coiled-coil region" evidence="10">
    <location>
        <begin position="145"/>
        <end position="182"/>
    </location>
</feature>
<evidence type="ECO:0000259" key="12">
    <source>
        <dbReference type="PROSITE" id="PS50071"/>
    </source>
</evidence>
<dbReference type="Proteomes" id="UP000595140">
    <property type="component" value="Unassembled WGS sequence"/>
</dbReference>
<dbReference type="GO" id="GO:0043565">
    <property type="term" value="F:sequence-specific DNA binding"/>
    <property type="evidence" value="ECO:0007669"/>
    <property type="project" value="InterPro"/>
</dbReference>
<evidence type="ECO:0000256" key="5">
    <source>
        <dbReference type="ARBA" id="ARBA00023155"/>
    </source>
</evidence>
<feature type="region of interest" description="Disordered" evidence="11">
    <location>
        <begin position="1"/>
        <end position="45"/>
    </location>
</feature>
<keyword evidence="10" id="KW-0175">Coiled coil</keyword>
<keyword evidence="6" id="KW-0804">Transcription</keyword>
<evidence type="ECO:0000256" key="4">
    <source>
        <dbReference type="ARBA" id="ARBA00023125"/>
    </source>
</evidence>
<keyword evidence="3" id="KW-0805">Transcription regulation</keyword>
<dbReference type="PROSITE" id="PS50071">
    <property type="entry name" value="HOMEOBOX_2"/>
    <property type="match status" value="1"/>
</dbReference>
<dbReference type="SMART" id="SM00389">
    <property type="entry name" value="HOX"/>
    <property type="match status" value="1"/>
</dbReference>
<keyword evidence="7 8" id="KW-0539">Nucleus</keyword>
<gene>
    <name evidence="13" type="ORF">CCAM_LOCUS4062</name>
</gene>
<proteinExistence type="inferred from homology"/>
<dbReference type="CDD" id="cd00086">
    <property type="entry name" value="homeodomain"/>
    <property type="match status" value="1"/>
</dbReference>
<dbReference type="SUPFAM" id="SSF46689">
    <property type="entry name" value="Homeodomain-like"/>
    <property type="match status" value="1"/>
</dbReference>
<dbReference type="InterPro" id="IPR050762">
    <property type="entry name" value="HD-ZIP_Homeobox_LZ_Class_II"/>
</dbReference>
<sequence length="219" mass="25724">MRFHEDVHNTSLTLSLGSHEDDDDDDDDDHIHAHHHLHQNKKRPSRAARMMMMICEDTHHPSLSLALRPLELVKRDVSDDDDHEEEFCTRKKLRLSRDQSVVLEHSFKQHTTLNSKQKHDLARRLILSPRQVEVWFQNRRARTKIKQTEVDYELLKKCFEALKDENKRLQREVEELKRFECNQTCPSCMCERSSYGGLAVDDGSAKSSLSTTTRQKTSY</sequence>
<evidence type="ECO:0000256" key="10">
    <source>
        <dbReference type="SAM" id="Coils"/>
    </source>
</evidence>
<evidence type="ECO:0000256" key="3">
    <source>
        <dbReference type="ARBA" id="ARBA00023015"/>
    </source>
</evidence>
<evidence type="ECO:0000313" key="13">
    <source>
        <dbReference type="EMBL" id="VFQ62286.1"/>
    </source>
</evidence>
<evidence type="ECO:0000256" key="11">
    <source>
        <dbReference type="SAM" id="MobiDB-lite"/>
    </source>
</evidence>
<dbReference type="GO" id="GO:0000981">
    <property type="term" value="F:DNA-binding transcription factor activity, RNA polymerase II-specific"/>
    <property type="evidence" value="ECO:0007669"/>
    <property type="project" value="InterPro"/>
</dbReference>
<keyword evidence="5 8" id="KW-0371">Homeobox</keyword>
<evidence type="ECO:0000256" key="9">
    <source>
        <dbReference type="RuleBase" id="RU000682"/>
    </source>
</evidence>
<dbReference type="OrthoDB" id="6159439at2759"/>
<dbReference type="InterPro" id="IPR009057">
    <property type="entry name" value="Homeodomain-like_sf"/>
</dbReference>